<dbReference type="Proteomes" id="UP001369815">
    <property type="component" value="Unassembled WGS sequence"/>
</dbReference>
<protein>
    <recommendedName>
        <fullName evidence="4">Oxysterol-binding protein</fullName>
    </recommendedName>
</protein>
<dbReference type="Gene3D" id="2.40.160.120">
    <property type="match status" value="1"/>
</dbReference>
<evidence type="ECO:0000313" key="2">
    <source>
        <dbReference type="EMBL" id="KAK6952537.1"/>
    </source>
</evidence>
<evidence type="ECO:0000313" key="3">
    <source>
        <dbReference type="Proteomes" id="UP001369815"/>
    </source>
</evidence>
<comment type="caution">
    <text evidence="2">The sequence shown here is derived from an EMBL/GenBank/DDBJ whole genome shotgun (WGS) entry which is preliminary data.</text>
</comment>
<dbReference type="Gene3D" id="3.30.70.3490">
    <property type="match status" value="1"/>
</dbReference>
<dbReference type="GO" id="GO:0008142">
    <property type="term" value="F:oxysterol binding"/>
    <property type="evidence" value="ECO:0007669"/>
    <property type="project" value="TreeGrafter"/>
</dbReference>
<dbReference type="InterPro" id="IPR037239">
    <property type="entry name" value="OSBP_sf"/>
</dbReference>
<comment type="similarity">
    <text evidence="1">Belongs to the OSBP family.</text>
</comment>
<proteinExistence type="inferred from homology"/>
<dbReference type="EMBL" id="JBANMG010000006">
    <property type="protein sequence ID" value="KAK6952537.1"/>
    <property type="molecule type" value="Genomic_DNA"/>
</dbReference>
<dbReference type="Pfam" id="PF01237">
    <property type="entry name" value="Oxysterol_BP"/>
    <property type="match status" value="1"/>
</dbReference>
<evidence type="ECO:0008006" key="4">
    <source>
        <dbReference type="Google" id="ProtNLM"/>
    </source>
</evidence>
<keyword evidence="3" id="KW-1185">Reference proteome</keyword>
<organism evidence="2 3">
    <name type="scientific">Daldinia eschscholtzii</name>
    <dbReference type="NCBI Taxonomy" id="292717"/>
    <lineage>
        <taxon>Eukaryota</taxon>
        <taxon>Fungi</taxon>
        <taxon>Dikarya</taxon>
        <taxon>Ascomycota</taxon>
        <taxon>Pezizomycotina</taxon>
        <taxon>Sordariomycetes</taxon>
        <taxon>Xylariomycetidae</taxon>
        <taxon>Xylariales</taxon>
        <taxon>Hypoxylaceae</taxon>
        <taxon>Daldinia</taxon>
    </lineage>
</organism>
<dbReference type="Gene3D" id="1.10.287.2720">
    <property type="match status" value="1"/>
</dbReference>
<dbReference type="AlphaFoldDB" id="A0AAX6MJE5"/>
<dbReference type="PANTHER" id="PTHR10972">
    <property type="entry name" value="OXYSTEROL-BINDING PROTEIN-RELATED"/>
    <property type="match status" value="1"/>
</dbReference>
<accession>A0AAX6MJE5</accession>
<reference evidence="2 3" key="1">
    <citation type="journal article" date="2024" name="Front Chem Biol">
        <title>Unveiling the potential of Daldinia eschscholtzii MFLUCC 19-0629 through bioactivity and bioinformatics studies for enhanced sustainable agriculture production.</title>
        <authorList>
            <person name="Brooks S."/>
            <person name="Weaver J.A."/>
            <person name="Klomchit A."/>
            <person name="Alharthi S.A."/>
            <person name="Onlamun T."/>
            <person name="Nurani R."/>
            <person name="Vong T.K."/>
            <person name="Alberti F."/>
            <person name="Greco C."/>
        </authorList>
    </citation>
    <scope>NUCLEOTIDE SEQUENCE [LARGE SCALE GENOMIC DNA]</scope>
    <source>
        <strain evidence="2">MFLUCC 19-0629</strain>
    </source>
</reference>
<evidence type="ECO:0000256" key="1">
    <source>
        <dbReference type="ARBA" id="ARBA00008842"/>
    </source>
</evidence>
<dbReference type="SUPFAM" id="SSF144000">
    <property type="entry name" value="Oxysterol-binding protein-like"/>
    <property type="match status" value="1"/>
</dbReference>
<gene>
    <name evidence="2" type="ORF">Daesc_007078</name>
</gene>
<sequence length="430" mass="47629">MPYEYATKLLFYFKAQMSQSQSNISQLKDFLSYLITVKGDLSNITAPPFTLSPRSVVEIPASWAERHDLFLQPAQEQEPARRSLLVLKNFLCSLKRQVYTAATAKGRSDDCSDGEVRKPLNAILGELFLGVLEGNDGSTTKLICEQVSHHPPVTACCLYNETHGISSSGYVAQETTFNPTSGVRVKQIGHAIIRDEGHEESHLMTLPTIAIKGLLVGQPYPELEGTCYISSSSGYLATIDFQGKRMLGSSKKNSVRAELSDVRDGGRILFEVSGQWNDRLTITDGTNRKLVEDFSIDDVPLTELQTKPIAEQSPWESRKAWAKVAEGIGVGSMHVVSNEKGKIENAQREMRAAEESANIEWPRLFFQNSEDSDQEFVLLAKAIPDHMARNIDKERTAGIWKFIGVSAAKALLEEGIFHRSLAPTGQAESY</sequence>
<dbReference type="GO" id="GO:0016020">
    <property type="term" value="C:membrane"/>
    <property type="evidence" value="ECO:0007669"/>
    <property type="project" value="TreeGrafter"/>
</dbReference>
<dbReference type="GO" id="GO:0005829">
    <property type="term" value="C:cytosol"/>
    <property type="evidence" value="ECO:0007669"/>
    <property type="project" value="TreeGrafter"/>
</dbReference>
<name>A0AAX6MJE5_9PEZI</name>
<dbReference type="PANTHER" id="PTHR10972:SF92">
    <property type="entry name" value="OXYSTEROL BINDING PROTEIN"/>
    <property type="match status" value="1"/>
</dbReference>
<dbReference type="InterPro" id="IPR000648">
    <property type="entry name" value="Oxysterol-bd"/>
</dbReference>